<comment type="similarity">
    <text evidence="1 4">Belongs to the short-chain dehydrogenases/reductases (SDR) family.</text>
</comment>
<evidence type="ECO:0000313" key="5">
    <source>
        <dbReference type="EMBL" id="RHA69036.1"/>
    </source>
</evidence>
<dbReference type="InterPro" id="IPR036291">
    <property type="entry name" value="NAD(P)-bd_dom_sf"/>
</dbReference>
<dbReference type="Gene3D" id="3.40.50.720">
    <property type="entry name" value="NAD(P)-binding Rossmann-like Domain"/>
    <property type="match status" value="1"/>
</dbReference>
<dbReference type="PANTHER" id="PTHR42879:SF2">
    <property type="entry name" value="3-OXOACYL-[ACYL-CARRIER-PROTEIN] REDUCTASE FABG"/>
    <property type="match status" value="1"/>
</dbReference>
<dbReference type="InterPro" id="IPR002347">
    <property type="entry name" value="SDR_fam"/>
</dbReference>
<accession>A0A3R6FB54</accession>
<evidence type="ECO:0000256" key="3">
    <source>
        <dbReference type="ARBA" id="ARBA00023221"/>
    </source>
</evidence>
<dbReference type="GO" id="GO:0016491">
    <property type="term" value="F:oxidoreductase activity"/>
    <property type="evidence" value="ECO:0007669"/>
    <property type="project" value="UniProtKB-KW"/>
</dbReference>
<gene>
    <name evidence="6" type="ORF">DW856_03675</name>
    <name evidence="5" type="ORF">DW927_03265</name>
    <name evidence="7" type="ORF">DWZ31_15610</name>
</gene>
<dbReference type="EMBL" id="QRQN01000022">
    <property type="protein sequence ID" value="RHN05018.1"/>
    <property type="molecule type" value="Genomic_DNA"/>
</dbReference>
<evidence type="ECO:0000256" key="2">
    <source>
        <dbReference type="ARBA" id="ARBA00023002"/>
    </source>
</evidence>
<dbReference type="PRINTS" id="PR00081">
    <property type="entry name" value="GDHRDH"/>
</dbReference>
<dbReference type="InterPro" id="IPR050259">
    <property type="entry name" value="SDR"/>
</dbReference>
<dbReference type="PRINTS" id="PR00080">
    <property type="entry name" value="SDRFAMILY"/>
</dbReference>
<evidence type="ECO:0000256" key="1">
    <source>
        <dbReference type="ARBA" id="ARBA00006484"/>
    </source>
</evidence>
<evidence type="ECO:0000256" key="4">
    <source>
        <dbReference type="RuleBase" id="RU000363"/>
    </source>
</evidence>
<protein>
    <submittedName>
        <fullName evidence="6">SDR family NAD(P)-dependent oxidoreductase</fullName>
    </submittedName>
</protein>
<dbReference type="Proteomes" id="UP000283513">
    <property type="component" value="Unassembled WGS sequence"/>
</dbReference>
<comment type="caution">
    <text evidence="6">The sequence shown here is derived from an EMBL/GenBank/DDBJ whole genome shotgun (WGS) entry which is preliminary data.</text>
</comment>
<evidence type="ECO:0000313" key="6">
    <source>
        <dbReference type="EMBL" id="RHC19006.1"/>
    </source>
</evidence>
<reference evidence="8 9" key="1">
    <citation type="submission" date="2018-08" db="EMBL/GenBank/DDBJ databases">
        <title>A genome reference for cultivated species of the human gut microbiota.</title>
        <authorList>
            <person name="Zou Y."/>
            <person name="Xue W."/>
            <person name="Luo G."/>
        </authorList>
    </citation>
    <scope>NUCLEOTIDE SEQUENCE [LARGE SCALE GENOMIC DNA]</scope>
    <source>
        <strain evidence="7 9">AF31-21AC</strain>
        <strain evidence="6 8">AM37-1AC</strain>
        <strain evidence="5 10">AM43-11</strain>
    </source>
</reference>
<organism evidence="6 8">
    <name type="scientific">Roseburia intestinalis</name>
    <dbReference type="NCBI Taxonomy" id="166486"/>
    <lineage>
        <taxon>Bacteria</taxon>
        <taxon>Bacillati</taxon>
        <taxon>Bacillota</taxon>
        <taxon>Clostridia</taxon>
        <taxon>Lachnospirales</taxon>
        <taxon>Lachnospiraceae</taxon>
        <taxon>Roseburia</taxon>
    </lineage>
</organism>
<dbReference type="Proteomes" id="UP000283586">
    <property type="component" value="Unassembled WGS sequence"/>
</dbReference>
<dbReference type="Proteomes" id="UP000284465">
    <property type="component" value="Unassembled WGS sequence"/>
</dbReference>
<evidence type="ECO:0000313" key="10">
    <source>
        <dbReference type="Proteomes" id="UP000284465"/>
    </source>
</evidence>
<evidence type="ECO:0000313" key="8">
    <source>
        <dbReference type="Proteomes" id="UP000283513"/>
    </source>
</evidence>
<dbReference type="InterPro" id="IPR020904">
    <property type="entry name" value="Sc_DH/Rdtase_CS"/>
</dbReference>
<dbReference type="FunFam" id="3.40.50.720:FF:000173">
    <property type="entry name" value="3-oxoacyl-[acyl-carrier protein] reductase"/>
    <property type="match status" value="1"/>
</dbReference>
<keyword evidence="2" id="KW-0560">Oxidoreductase</keyword>
<dbReference type="EMBL" id="QSHO01000003">
    <property type="protein sequence ID" value="RHC19006.1"/>
    <property type="molecule type" value="Genomic_DNA"/>
</dbReference>
<dbReference type="Pfam" id="PF00106">
    <property type="entry name" value="adh_short"/>
    <property type="match status" value="1"/>
</dbReference>
<sequence>MEIFMNRTVLVTGASRGIGRAIASAFAAEGDRLIITCSRSEQELLNFKKELEETFHTEVLASVGDISSFEYVEQLFEQITERFGGVDVLINNAGISYIGLLTDMSIDDWNRIVSTNLTSVFSTSRLAIPHMVHEKKGKIINISSVWGIAGASCEVAYSACKGGINSFTKALAKELAPSNIQVNAIACGVIDTQMNACFSEEERAELADEIPAGRFGTPEETAHLAVQLATGNEYLTGQIITLDGGWL</sequence>
<evidence type="ECO:0000313" key="9">
    <source>
        <dbReference type="Proteomes" id="UP000283586"/>
    </source>
</evidence>
<dbReference type="AlphaFoldDB" id="A0A3R6FB54"/>
<dbReference type="NCBIfam" id="NF047420">
    <property type="entry name" value="EF_P_mod_YmfI"/>
    <property type="match status" value="1"/>
</dbReference>
<name>A0A3R6FB54_9FIRM</name>
<evidence type="ECO:0000313" key="7">
    <source>
        <dbReference type="EMBL" id="RHN05018.1"/>
    </source>
</evidence>
<dbReference type="GO" id="GO:0032787">
    <property type="term" value="P:monocarboxylic acid metabolic process"/>
    <property type="evidence" value="ECO:0007669"/>
    <property type="project" value="UniProtKB-ARBA"/>
</dbReference>
<dbReference type="GO" id="GO:0008202">
    <property type="term" value="P:steroid metabolic process"/>
    <property type="evidence" value="ECO:0007669"/>
    <property type="project" value="UniProtKB-KW"/>
</dbReference>
<dbReference type="NCBIfam" id="NF009466">
    <property type="entry name" value="PRK12826.1-2"/>
    <property type="match status" value="1"/>
</dbReference>
<dbReference type="PANTHER" id="PTHR42879">
    <property type="entry name" value="3-OXOACYL-(ACYL-CARRIER-PROTEIN) REDUCTASE"/>
    <property type="match status" value="1"/>
</dbReference>
<dbReference type="SUPFAM" id="SSF51735">
    <property type="entry name" value="NAD(P)-binding Rossmann-fold domains"/>
    <property type="match status" value="1"/>
</dbReference>
<proteinExistence type="inferred from homology"/>
<keyword evidence="3" id="KW-0443">Lipid metabolism</keyword>
<dbReference type="EMBL" id="QSFP01000003">
    <property type="protein sequence ID" value="RHA69036.1"/>
    <property type="molecule type" value="Genomic_DNA"/>
</dbReference>
<keyword evidence="3" id="KW-0753">Steroid metabolism</keyword>
<dbReference type="PROSITE" id="PS00061">
    <property type="entry name" value="ADH_SHORT"/>
    <property type="match status" value="1"/>
</dbReference>